<dbReference type="PANTHER" id="PTHR21016">
    <property type="entry name" value="BETA-AMYLOID BINDING PROTEIN-RELATED"/>
    <property type="match status" value="1"/>
</dbReference>
<feature type="domain" description="TM2" evidence="5">
    <location>
        <begin position="46"/>
        <end position="93"/>
    </location>
</feature>
<organism evidence="6 7">
    <name type="scientific">Flavobacterium aquatile LMG 4008 = ATCC 11947</name>
    <dbReference type="NCBI Taxonomy" id="1453498"/>
    <lineage>
        <taxon>Bacteria</taxon>
        <taxon>Pseudomonadati</taxon>
        <taxon>Bacteroidota</taxon>
        <taxon>Flavobacteriia</taxon>
        <taxon>Flavobacteriales</taxon>
        <taxon>Flavobacteriaceae</taxon>
        <taxon>Flavobacterium</taxon>
    </lineage>
</organism>
<dbReference type="Pfam" id="PF05154">
    <property type="entry name" value="TM2"/>
    <property type="match status" value="1"/>
</dbReference>
<evidence type="ECO:0000313" key="6">
    <source>
        <dbReference type="EMBL" id="KGD68940.1"/>
    </source>
</evidence>
<reference evidence="6 7" key="1">
    <citation type="submission" date="2014-09" db="EMBL/GenBank/DDBJ databases">
        <title>Whole Genome Shotgun of Flavobacterium aquatile LMG 4008.</title>
        <authorList>
            <person name="Gale A.N."/>
            <person name="Pipes S.E."/>
            <person name="Newman J.D."/>
        </authorList>
    </citation>
    <scope>NUCLEOTIDE SEQUENCE [LARGE SCALE GENOMIC DNA]</scope>
    <source>
        <strain evidence="6 7">LMG 4008</strain>
    </source>
</reference>
<evidence type="ECO:0000256" key="1">
    <source>
        <dbReference type="ARBA" id="ARBA00004141"/>
    </source>
</evidence>
<keyword evidence="3" id="KW-1133">Transmembrane helix</keyword>
<comment type="caution">
    <text evidence="6">The sequence shown here is derived from an EMBL/GenBank/DDBJ whole genome shotgun (WGS) entry which is preliminary data.</text>
</comment>
<name>A0A095V256_9FLAO</name>
<dbReference type="eggNOG" id="COG2314">
    <property type="taxonomic scope" value="Bacteria"/>
</dbReference>
<dbReference type="GO" id="GO:0016020">
    <property type="term" value="C:membrane"/>
    <property type="evidence" value="ECO:0007669"/>
    <property type="project" value="UniProtKB-SubCell"/>
</dbReference>
<comment type="subcellular location">
    <subcellularLocation>
        <location evidence="1">Membrane</location>
        <topology evidence="1">Multi-pass membrane protein</topology>
    </subcellularLocation>
</comment>
<evidence type="ECO:0000259" key="5">
    <source>
        <dbReference type="Pfam" id="PF05154"/>
    </source>
</evidence>
<gene>
    <name evidence="6" type="ORF">LG45_04685</name>
</gene>
<dbReference type="AlphaFoldDB" id="A0A095V256"/>
<evidence type="ECO:0000313" key="7">
    <source>
        <dbReference type="Proteomes" id="UP000029554"/>
    </source>
</evidence>
<evidence type="ECO:0000256" key="2">
    <source>
        <dbReference type="ARBA" id="ARBA00022692"/>
    </source>
</evidence>
<dbReference type="RefSeq" id="WP_035124838.1">
    <property type="nucleotide sequence ID" value="NZ_JRHH01000002.1"/>
</dbReference>
<dbReference type="InterPro" id="IPR050932">
    <property type="entry name" value="TM2D1-3-like"/>
</dbReference>
<keyword evidence="4" id="KW-0472">Membrane</keyword>
<dbReference type="Proteomes" id="UP000029554">
    <property type="component" value="Unassembled WGS sequence"/>
</dbReference>
<keyword evidence="7" id="KW-1185">Reference proteome</keyword>
<protein>
    <recommendedName>
        <fullName evidence="5">TM2 domain-containing protein</fullName>
    </recommendedName>
</protein>
<dbReference type="InterPro" id="IPR007829">
    <property type="entry name" value="TM2"/>
</dbReference>
<dbReference type="PANTHER" id="PTHR21016:SF25">
    <property type="entry name" value="TM2 DOMAIN-CONTAINING PROTEIN DDB_G0277895-RELATED"/>
    <property type="match status" value="1"/>
</dbReference>
<evidence type="ECO:0000256" key="4">
    <source>
        <dbReference type="ARBA" id="ARBA00023136"/>
    </source>
</evidence>
<proteinExistence type="predicted"/>
<keyword evidence="2" id="KW-0812">Transmembrane</keyword>
<sequence>MESSKVDMFMLINNKYFESHHLNAIREKLLTLDDSKWPIVQTMQFKNPETAQMLSFLGGPIGIDRFYIGDTGLGIAKLLTCGGLYIWMIIDWFSIAGTAREKNMEIFQNALY</sequence>
<dbReference type="EMBL" id="JRHH01000002">
    <property type="protein sequence ID" value="KGD68940.1"/>
    <property type="molecule type" value="Genomic_DNA"/>
</dbReference>
<dbReference type="STRING" id="1453498.LG45_04685"/>
<evidence type="ECO:0000256" key="3">
    <source>
        <dbReference type="ARBA" id="ARBA00022989"/>
    </source>
</evidence>
<accession>A0A095V256</accession>
<dbReference type="OrthoDB" id="9816361at2"/>